<evidence type="ECO:0000256" key="4">
    <source>
        <dbReference type="ARBA" id="ARBA00022741"/>
    </source>
</evidence>
<feature type="active site" evidence="8">
    <location>
        <position position="338"/>
    </location>
</feature>
<sequence length="373" mass="40542">MNNTHRPKARLILESGLVFQGTGFGATGQRFGEVVFNTGMTGYQEILTDPSYYGQIVTMTYPLIGNYGINVDDVESRHPHVRGFVVREFCEFPSHFKQTESLEDYLKEHNVIGISGVDTRQLTKAIRSEGAMRAVITTSDTPTHELLAGMHEGSIVDAVKSVTTQTVYRSPGAGFRVVLIDYGMKSGILRGLLRRGCDVIVVPATSTAKEILSWHPHGVMLSNGPGNPEDVPFAVETLRGLLGQAPIFGICLGHQLLALACGARTKKMKFGHRGSNHPVKNLLTGRVDITAQNHGYMVDADSLQGTPLALTHVNLNDGTVEGLAHKTLPAFCVQYHPEARPGPTDANGLFDDFVDMMKSVQEGSFVPCQNAKI</sequence>
<feature type="domain" description="Carbamoyl-phosphate synthase small subunit N-terminal" evidence="9">
    <location>
        <begin position="7"/>
        <end position="137"/>
    </location>
</feature>
<evidence type="ECO:0000313" key="10">
    <source>
        <dbReference type="EMBL" id="MFB5191574.1"/>
    </source>
</evidence>
<evidence type="ECO:0000256" key="2">
    <source>
        <dbReference type="ARBA" id="ARBA00007800"/>
    </source>
</evidence>
<dbReference type="CDD" id="cd01744">
    <property type="entry name" value="GATase1_CPSase"/>
    <property type="match status" value="1"/>
</dbReference>
<dbReference type="SUPFAM" id="SSF52021">
    <property type="entry name" value="Carbamoyl phosphate synthetase, small subunit N-terminal domain"/>
    <property type="match status" value="1"/>
</dbReference>
<feature type="region of interest" description="CPSase" evidence="8">
    <location>
        <begin position="1"/>
        <end position="175"/>
    </location>
</feature>
<dbReference type="InterPro" id="IPR050472">
    <property type="entry name" value="Anth_synth/Amidotransfase"/>
</dbReference>
<proteinExistence type="inferred from homology"/>
<comment type="caution">
    <text evidence="10">The sequence shown here is derived from an EMBL/GenBank/DDBJ whole genome shotgun (WGS) entry which is preliminary data.</text>
</comment>
<dbReference type="SUPFAM" id="SSF52317">
    <property type="entry name" value="Class I glutamine amidotransferase-like"/>
    <property type="match status" value="1"/>
</dbReference>
<dbReference type="HAMAP" id="MF_01209">
    <property type="entry name" value="CPSase_S_chain"/>
    <property type="match status" value="1"/>
</dbReference>
<feature type="binding site" evidence="8">
    <location>
        <position position="255"/>
    </location>
    <ligand>
        <name>L-glutamine</name>
        <dbReference type="ChEBI" id="CHEBI:58359"/>
    </ligand>
</feature>
<dbReference type="Pfam" id="PF00117">
    <property type="entry name" value="GATase"/>
    <property type="match status" value="1"/>
</dbReference>
<keyword evidence="3 8" id="KW-0436">Ligase</keyword>
<evidence type="ECO:0000256" key="1">
    <source>
        <dbReference type="ARBA" id="ARBA00005077"/>
    </source>
</evidence>
<dbReference type="Gene3D" id="3.50.30.20">
    <property type="entry name" value="Carbamoyl-phosphate synthase small subunit, N-terminal domain"/>
    <property type="match status" value="1"/>
</dbReference>
<comment type="function">
    <text evidence="8">Small subunit of the glutamine-dependent carbamoyl phosphate synthetase (CPSase). CPSase catalyzes the formation of carbamoyl phosphate from the ammonia moiety of glutamine, carbonate, and phosphate donated by ATP, constituting the first step of 2 biosynthetic pathways, one leading to arginine and/or urea and the other to pyrimidine nucleotides. The small subunit (glutamine amidotransferase) binds and cleaves glutamine to supply the large subunit with the substrate ammonia.</text>
</comment>
<dbReference type="SMART" id="SM01097">
    <property type="entry name" value="CPSase_sm_chain"/>
    <property type="match status" value="1"/>
</dbReference>
<feature type="binding site" evidence="8">
    <location>
        <position position="226"/>
    </location>
    <ligand>
        <name>L-glutamine</name>
        <dbReference type="ChEBI" id="CHEBI:58359"/>
    </ligand>
</feature>
<dbReference type="NCBIfam" id="NF009475">
    <property type="entry name" value="PRK12838.1"/>
    <property type="match status" value="1"/>
</dbReference>
<keyword evidence="4 8" id="KW-0547">Nucleotide-binding</keyword>
<feature type="active site" evidence="8">
    <location>
        <position position="336"/>
    </location>
</feature>
<keyword evidence="8" id="KW-0055">Arginine biosynthesis</keyword>
<dbReference type="InterPro" id="IPR035686">
    <property type="entry name" value="CPSase_GATase1"/>
</dbReference>
<protein>
    <recommendedName>
        <fullName evidence="8">Carbamoyl phosphate synthase small chain</fullName>
        <ecNumber evidence="8">6.3.5.5</ecNumber>
    </recommendedName>
    <alternativeName>
        <fullName evidence="8">Carbamoyl phosphate synthetase glutamine chain</fullName>
    </alternativeName>
</protein>
<evidence type="ECO:0000259" key="9">
    <source>
        <dbReference type="SMART" id="SM01097"/>
    </source>
</evidence>
<feature type="binding site" evidence="8">
    <location>
        <position position="295"/>
    </location>
    <ligand>
        <name>L-glutamine</name>
        <dbReference type="ChEBI" id="CHEBI:58359"/>
    </ligand>
</feature>
<accession>A0ABV5AH33</accession>
<comment type="catalytic activity">
    <reaction evidence="7 8">
        <text>hydrogencarbonate + L-glutamine + 2 ATP + H2O = carbamoyl phosphate + L-glutamate + 2 ADP + phosphate + 2 H(+)</text>
        <dbReference type="Rhea" id="RHEA:18633"/>
        <dbReference type="ChEBI" id="CHEBI:15377"/>
        <dbReference type="ChEBI" id="CHEBI:15378"/>
        <dbReference type="ChEBI" id="CHEBI:17544"/>
        <dbReference type="ChEBI" id="CHEBI:29985"/>
        <dbReference type="ChEBI" id="CHEBI:30616"/>
        <dbReference type="ChEBI" id="CHEBI:43474"/>
        <dbReference type="ChEBI" id="CHEBI:58228"/>
        <dbReference type="ChEBI" id="CHEBI:58359"/>
        <dbReference type="ChEBI" id="CHEBI:456216"/>
        <dbReference type="EC" id="6.3.5.5"/>
    </reaction>
</comment>
<keyword evidence="8" id="KW-0665">Pyrimidine biosynthesis</keyword>
<comment type="similarity">
    <text evidence="2 8">Belongs to the CarA family.</text>
</comment>
<dbReference type="GO" id="GO:0004088">
    <property type="term" value="F:carbamoyl-phosphate synthase (glutamine-hydrolyzing) activity"/>
    <property type="evidence" value="ECO:0007669"/>
    <property type="project" value="UniProtKB-EC"/>
</dbReference>
<dbReference type="EC" id="6.3.5.5" evidence="8"/>
<feature type="binding site" evidence="8">
    <location>
        <position position="296"/>
    </location>
    <ligand>
        <name>L-glutamine</name>
        <dbReference type="ChEBI" id="CHEBI:58359"/>
    </ligand>
</feature>
<keyword evidence="11" id="KW-1185">Reference proteome</keyword>
<evidence type="ECO:0000256" key="3">
    <source>
        <dbReference type="ARBA" id="ARBA00022598"/>
    </source>
</evidence>
<gene>
    <name evidence="8 10" type="primary">carA</name>
    <name evidence="10" type="ORF">KKP3000_000348</name>
</gene>
<dbReference type="PRINTS" id="PR00097">
    <property type="entry name" value="ANTSNTHASEII"/>
</dbReference>
<dbReference type="InterPro" id="IPR002474">
    <property type="entry name" value="CarbamoylP_synth_ssu_N"/>
</dbReference>
<dbReference type="PROSITE" id="PS51273">
    <property type="entry name" value="GATASE_TYPE_1"/>
    <property type="match status" value="1"/>
</dbReference>
<evidence type="ECO:0000256" key="8">
    <source>
        <dbReference type="HAMAP-Rule" id="MF_01209"/>
    </source>
</evidence>
<evidence type="ECO:0000256" key="5">
    <source>
        <dbReference type="ARBA" id="ARBA00022840"/>
    </source>
</evidence>
<keyword evidence="8" id="KW-0028">Amino-acid biosynthesis</keyword>
<keyword evidence="6 8" id="KW-0315">Glutamine amidotransferase</keyword>
<dbReference type="PANTHER" id="PTHR43418">
    <property type="entry name" value="MULTIFUNCTIONAL TRYPTOPHAN BIOSYNTHESIS PROTEIN-RELATED"/>
    <property type="match status" value="1"/>
</dbReference>
<comment type="pathway">
    <text evidence="1 8">Amino-acid biosynthesis; L-arginine biosynthesis; carbamoyl phosphate from bicarbonate: step 1/1.</text>
</comment>
<dbReference type="PRINTS" id="PR00096">
    <property type="entry name" value="GATASE"/>
</dbReference>
<feature type="active site" description="Nucleophile" evidence="8">
    <location>
        <position position="251"/>
    </location>
</feature>
<name>A0ABV5AH33_9BACL</name>
<organism evidence="10 11">
    <name type="scientific">Alicyclobacillus fastidiosus</name>
    <dbReference type="NCBI Taxonomy" id="392011"/>
    <lineage>
        <taxon>Bacteria</taxon>
        <taxon>Bacillati</taxon>
        <taxon>Bacillota</taxon>
        <taxon>Bacilli</taxon>
        <taxon>Bacillales</taxon>
        <taxon>Alicyclobacillaceae</taxon>
        <taxon>Alicyclobacillus</taxon>
    </lineage>
</organism>
<dbReference type="PRINTS" id="PR00099">
    <property type="entry name" value="CPSGATASE"/>
</dbReference>
<evidence type="ECO:0000256" key="7">
    <source>
        <dbReference type="ARBA" id="ARBA00048816"/>
    </source>
</evidence>
<dbReference type="Proteomes" id="UP001579974">
    <property type="component" value="Unassembled WGS sequence"/>
</dbReference>
<dbReference type="Gene3D" id="3.40.50.880">
    <property type="match status" value="1"/>
</dbReference>
<feature type="binding site" evidence="8">
    <location>
        <position position="252"/>
    </location>
    <ligand>
        <name>L-glutamine</name>
        <dbReference type="ChEBI" id="CHEBI:58359"/>
    </ligand>
</feature>
<dbReference type="InterPro" id="IPR036480">
    <property type="entry name" value="CarbP_synth_ssu_N_sf"/>
</dbReference>
<evidence type="ECO:0000256" key="6">
    <source>
        <dbReference type="ARBA" id="ARBA00022962"/>
    </source>
</evidence>
<dbReference type="PANTHER" id="PTHR43418:SF7">
    <property type="entry name" value="CARBAMOYL-PHOSPHATE SYNTHASE SMALL CHAIN"/>
    <property type="match status" value="1"/>
</dbReference>
<dbReference type="InterPro" id="IPR017926">
    <property type="entry name" value="GATASE"/>
</dbReference>
<comment type="pathway">
    <text evidence="8">Pyrimidine metabolism; UMP biosynthesis via de novo pathway; (S)-dihydroorotate from bicarbonate: step 1/3.</text>
</comment>
<dbReference type="NCBIfam" id="TIGR01368">
    <property type="entry name" value="CPSaseIIsmall"/>
    <property type="match status" value="1"/>
</dbReference>
<dbReference type="RefSeq" id="WP_275473088.1">
    <property type="nucleotide sequence ID" value="NZ_CP162940.1"/>
</dbReference>
<comment type="catalytic activity">
    <reaction evidence="8">
        <text>L-glutamine + H2O = L-glutamate + NH4(+)</text>
        <dbReference type="Rhea" id="RHEA:15889"/>
        <dbReference type="ChEBI" id="CHEBI:15377"/>
        <dbReference type="ChEBI" id="CHEBI:28938"/>
        <dbReference type="ChEBI" id="CHEBI:29985"/>
        <dbReference type="ChEBI" id="CHEBI:58359"/>
    </reaction>
</comment>
<dbReference type="InterPro" id="IPR029062">
    <property type="entry name" value="Class_I_gatase-like"/>
</dbReference>
<feature type="binding site" evidence="8">
    <location>
        <position position="293"/>
    </location>
    <ligand>
        <name>L-glutamine</name>
        <dbReference type="ChEBI" id="CHEBI:58359"/>
    </ligand>
</feature>
<keyword evidence="5 8" id="KW-0067">ATP-binding</keyword>
<comment type="subunit">
    <text evidence="8">Composed of two chains; the small (or glutamine) chain promotes the hydrolysis of glutamine to ammonia, which is used by the large (or ammonia) chain to synthesize carbamoyl phosphate. Tetramer of heterodimers (alpha,beta)4.</text>
</comment>
<feature type="binding site" evidence="8">
    <location>
        <position position="51"/>
    </location>
    <ligand>
        <name>L-glutamine</name>
        <dbReference type="ChEBI" id="CHEBI:58359"/>
    </ligand>
</feature>
<dbReference type="InterPro" id="IPR006274">
    <property type="entry name" value="CarbamoylP_synth_ssu"/>
</dbReference>
<dbReference type="Pfam" id="PF00988">
    <property type="entry name" value="CPSase_sm_chain"/>
    <property type="match status" value="1"/>
</dbReference>
<feature type="binding site" evidence="8">
    <location>
        <position position="224"/>
    </location>
    <ligand>
        <name>L-glutamine</name>
        <dbReference type="ChEBI" id="CHEBI:58359"/>
    </ligand>
</feature>
<dbReference type="EMBL" id="JBDXSU010000012">
    <property type="protein sequence ID" value="MFB5191574.1"/>
    <property type="molecule type" value="Genomic_DNA"/>
</dbReference>
<evidence type="ECO:0000313" key="11">
    <source>
        <dbReference type="Proteomes" id="UP001579974"/>
    </source>
</evidence>
<reference evidence="10 11" key="1">
    <citation type="journal article" date="2024" name="Int. J. Mol. Sci.">
        <title>Exploration of Alicyclobacillus spp. Genome in Search of Antibiotic Resistance.</title>
        <authorList>
            <person name="Bucka-Kolendo J."/>
            <person name="Kiousi D.E."/>
            <person name="Dekowska A."/>
            <person name="Mikolajczuk-Szczyrba A."/>
            <person name="Karadedos D.M."/>
            <person name="Michael P."/>
            <person name="Galanis A."/>
            <person name="Sokolowska B."/>
        </authorList>
    </citation>
    <scope>NUCLEOTIDE SEQUENCE [LARGE SCALE GENOMIC DNA]</scope>
    <source>
        <strain evidence="10 11">KKP 3000</strain>
    </source>
</reference>